<dbReference type="Proteomes" id="UP000036338">
    <property type="component" value="Unassembled WGS sequence"/>
</dbReference>
<comment type="caution">
    <text evidence="1">The sequence shown here is derived from an EMBL/GenBank/DDBJ whole genome shotgun (WGS) entry which is preliminary data.</text>
</comment>
<name>A0A0J5X2A0_BURCE</name>
<gene>
    <name evidence="1" type="ORF">VL15_13175</name>
</gene>
<sequence>MGSLSMCTVVGNQTVQVFLAAGTGMAKVYIVDDEFGSCQPRSMSVRTYLDSGMTEEEVVRHVLSVVSASIEQLSYANGR</sequence>
<evidence type="ECO:0000313" key="2">
    <source>
        <dbReference type="Proteomes" id="UP000036338"/>
    </source>
</evidence>
<proteinExistence type="predicted"/>
<dbReference type="PATRIC" id="fig|292.27.peg.2505"/>
<dbReference type="EMBL" id="LDWR01000021">
    <property type="protein sequence ID" value="KML58163.1"/>
    <property type="molecule type" value="Genomic_DNA"/>
</dbReference>
<evidence type="ECO:0000313" key="1">
    <source>
        <dbReference type="EMBL" id="KML58163.1"/>
    </source>
</evidence>
<reference evidence="1 2" key="1">
    <citation type="submission" date="2015-05" db="EMBL/GenBank/DDBJ databases">
        <title>Draft genome of Burkholderia cepacia LK29.</title>
        <authorList>
            <person name="Chan X.Y."/>
        </authorList>
    </citation>
    <scope>NUCLEOTIDE SEQUENCE [LARGE SCALE GENOMIC DNA]</scope>
    <source>
        <strain evidence="1 2">LK29</strain>
    </source>
</reference>
<dbReference type="AlphaFoldDB" id="A0A0J5X2A0"/>
<organism evidence="1 2">
    <name type="scientific">Burkholderia cepacia</name>
    <name type="common">Pseudomonas cepacia</name>
    <dbReference type="NCBI Taxonomy" id="292"/>
    <lineage>
        <taxon>Bacteria</taxon>
        <taxon>Pseudomonadati</taxon>
        <taxon>Pseudomonadota</taxon>
        <taxon>Betaproteobacteria</taxon>
        <taxon>Burkholderiales</taxon>
        <taxon>Burkholderiaceae</taxon>
        <taxon>Burkholderia</taxon>
        <taxon>Burkholderia cepacia complex</taxon>
    </lineage>
</organism>
<accession>A0A0J5X2A0</accession>
<dbReference type="RefSeq" id="WP_048246009.1">
    <property type="nucleotide sequence ID" value="NZ_LDWR01000021.1"/>
</dbReference>
<protein>
    <submittedName>
        <fullName evidence="1">Uncharacterized protein</fullName>
    </submittedName>
</protein>